<keyword evidence="2" id="KW-0808">Transferase</keyword>
<feature type="compositionally biased region" description="Basic and acidic residues" evidence="6">
    <location>
        <begin position="338"/>
        <end position="351"/>
    </location>
</feature>
<keyword evidence="10" id="KW-1185">Reference proteome</keyword>
<feature type="transmembrane region" description="Helical" evidence="7">
    <location>
        <begin position="60"/>
        <end position="83"/>
    </location>
</feature>
<feature type="compositionally biased region" description="Basic and acidic residues" evidence="6">
    <location>
        <begin position="411"/>
        <end position="428"/>
    </location>
</feature>
<dbReference type="RefSeq" id="WP_135812259.1">
    <property type="nucleotide sequence ID" value="NZ_RQEV01000003.1"/>
</dbReference>
<dbReference type="PANTHER" id="PTHR11603">
    <property type="entry name" value="AAA FAMILY ATPASE"/>
    <property type="match status" value="1"/>
</dbReference>
<keyword evidence="7" id="KW-0812">Transmembrane</keyword>
<accession>A0A4R9GS23</accession>
<evidence type="ECO:0000256" key="2">
    <source>
        <dbReference type="ARBA" id="ARBA00022679"/>
    </source>
</evidence>
<sequence>MGYLYKGLTAILLSSLSFFVTQKQTQDWVLAGSLAGLVLVVSLVLLFGEAKLFPKFRADVLFCVGIGILLGFSLAWFLGTIVRFEELNLALYLILGLFGARIGKAFAKEPGLAIFGGGTGGPQGMDPFGVAVINKDEVRDKILDTSVVIDGRILDIADTHFIDGPLILPNFVLREIQLISDSSDPIKRARGRRGLEMLNKLQRKGSIEVKITYKDYSDTREVDAKLIKLARDTGGKIVTNDFNLNKVAELQGVKVLNLNTLANALKPVVLPGEELAIQVIKEGKDENQGIGYLEDGTMVVIENGGHLVGKEVKVTVTSIIQTAAGKMIFTKANSNGGGHDKNDRGERDNRNRGGGGDRNFDRDRGDRQERGQEKGEDRGNRAEKPDRGNEDRGNRRDYQDRNRNRNQGNQDRGDDFGNRKDFQDQQQQ</sequence>
<evidence type="ECO:0000313" key="10">
    <source>
        <dbReference type="Proteomes" id="UP000297855"/>
    </source>
</evidence>
<dbReference type="GO" id="GO:0016787">
    <property type="term" value="F:hydrolase activity"/>
    <property type="evidence" value="ECO:0007669"/>
    <property type="project" value="UniProtKB-KW"/>
</dbReference>
<dbReference type="AlphaFoldDB" id="A0A4R9GS23"/>
<dbReference type="GO" id="GO:0016740">
    <property type="term" value="F:transferase activity"/>
    <property type="evidence" value="ECO:0007669"/>
    <property type="project" value="UniProtKB-KW"/>
</dbReference>
<dbReference type="EMBL" id="RQEV01000003">
    <property type="protein sequence ID" value="TGK20964.1"/>
    <property type="molecule type" value="Genomic_DNA"/>
</dbReference>
<evidence type="ECO:0000256" key="5">
    <source>
        <dbReference type="ARBA" id="ARBA00022842"/>
    </source>
</evidence>
<dbReference type="InterPro" id="IPR029060">
    <property type="entry name" value="PIN-like_dom_sf"/>
</dbReference>
<keyword evidence="7" id="KW-1133">Transmembrane helix</keyword>
<keyword evidence="5" id="KW-0460">Magnesium</keyword>
<dbReference type="CDD" id="cd09877">
    <property type="entry name" value="PIN_YacL-like"/>
    <property type="match status" value="1"/>
</dbReference>
<comment type="cofactor">
    <cofactor evidence="1">
        <name>Mg(2+)</name>
        <dbReference type="ChEBI" id="CHEBI:18420"/>
    </cofactor>
</comment>
<keyword evidence="3" id="KW-0540">Nuclease</keyword>
<feature type="region of interest" description="Disordered" evidence="6">
    <location>
        <begin position="330"/>
        <end position="428"/>
    </location>
</feature>
<feature type="transmembrane region" description="Helical" evidence="7">
    <location>
        <begin position="29"/>
        <end position="48"/>
    </location>
</feature>
<feature type="compositionally biased region" description="Basic and acidic residues" evidence="6">
    <location>
        <begin position="358"/>
        <end position="403"/>
    </location>
</feature>
<comment type="caution">
    <text evidence="9">The sequence shown here is derived from an EMBL/GenBank/DDBJ whole genome shotgun (WGS) entry which is preliminary data.</text>
</comment>
<name>A0A4R9GS23_9LEPT</name>
<gene>
    <name evidence="9" type="ORF">EHO61_03660</name>
</gene>
<organism evidence="9 10">
    <name type="scientific">Leptospira fluminis</name>
    <dbReference type="NCBI Taxonomy" id="2484979"/>
    <lineage>
        <taxon>Bacteria</taxon>
        <taxon>Pseudomonadati</taxon>
        <taxon>Spirochaetota</taxon>
        <taxon>Spirochaetia</taxon>
        <taxon>Leptospirales</taxon>
        <taxon>Leptospiraceae</taxon>
        <taxon>Leptospira</taxon>
    </lineage>
</organism>
<protein>
    <submittedName>
        <fullName evidence="9">TRAM domain-containing protein</fullName>
    </submittedName>
</protein>
<dbReference type="SUPFAM" id="SSF88723">
    <property type="entry name" value="PIN domain-like"/>
    <property type="match status" value="1"/>
</dbReference>
<dbReference type="InterPro" id="IPR002716">
    <property type="entry name" value="PIN_dom"/>
</dbReference>
<evidence type="ECO:0000256" key="6">
    <source>
        <dbReference type="SAM" id="MobiDB-lite"/>
    </source>
</evidence>
<dbReference type="Gene3D" id="3.40.50.1010">
    <property type="entry name" value="5'-nuclease"/>
    <property type="match status" value="1"/>
</dbReference>
<reference evidence="9" key="1">
    <citation type="journal article" date="2019" name="PLoS Negl. Trop. Dis.">
        <title>Revisiting the worldwide diversity of Leptospira species in the environment.</title>
        <authorList>
            <person name="Vincent A.T."/>
            <person name="Schiettekatte O."/>
            <person name="Bourhy P."/>
            <person name="Veyrier F.J."/>
            <person name="Picardeau M."/>
        </authorList>
    </citation>
    <scope>NUCLEOTIDE SEQUENCE [LARGE SCALE GENOMIC DNA]</scope>
    <source>
        <strain evidence="9">SCS5</strain>
    </source>
</reference>
<evidence type="ECO:0000256" key="1">
    <source>
        <dbReference type="ARBA" id="ARBA00001946"/>
    </source>
</evidence>
<evidence type="ECO:0000256" key="7">
    <source>
        <dbReference type="SAM" id="Phobius"/>
    </source>
</evidence>
<evidence type="ECO:0000259" key="8">
    <source>
        <dbReference type="PROSITE" id="PS50926"/>
    </source>
</evidence>
<keyword evidence="4" id="KW-0378">Hydrolase</keyword>
<feature type="domain" description="TRAM" evidence="8">
    <location>
        <begin position="268"/>
        <end position="329"/>
    </location>
</feature>
<keyword evidence="7" id="KW-0472">Membrane</keyword>
<dbReference type="InterPro" id="IPR002792">
    <property type="entry name" value="TRAM_dom"/>
</dbReference>
<dbReference type="OrthoDB" id="9780734at2"/>
<dbReference type="InterPro" id="IPR052041">
    <property type="entry name" value="Nucleic_acid_metab_PIN/TRAM"/>
</dbReference>
<evidence type="ECO:0000256" key="4">
    <source>
        <dbReference type="ARBA" id="ARBA00022801"/>
    </source>
</evidence>
<dbReference type="GO" id="GO:0004518">
    <property type="term" value="F:nuclease activity"/>
    <property type="evidence" value="ECO:0007669"/>
    <property type="project" value="UniProtKB-KW"/>
</dbReference>
<dbReference type="SMART" id="SM00670">
    <property type="entry name" value="PINc"/>
    <property type="match status" value="1"/>
</dbReference>
<dbReference type="PANTHER" id="PTHR11603:SF147">
    <property type="entry name" value="MEMBRANE PROTEIN"/>
    <property type="match status" value="1"/>
</dbReference>
<evidence type="ECO:0000313" key="9">
    <source>
        <dbReference type="EMBL" id="TGK20964.1"/>
    </source>
</evidence>
<dbReference type="Proteomes" id="UP000297855">
    <property type="component" value="Unassembled WGS sequence"/>
</dbReference>
<proteinExistence type="predicted"/>
<dbReference type="Pfam" id="PF01938">
    <property type="entry name" value="TRAM"/>
    <property type="match status" value="1"/>
</dbReference>
<dbReference type="Pfam" id="PF01850">
    <property type="entry name" value="PIN"/>
    <property type="match status" value="1"/>
</dbReference>
<dbReference type="PROSITE" id="PS50926">
    <property type="entry name" value="TRAM"/>
    <property type="match status" value="1"/>
</dbReference>
<evidence type="ECO:0000256" key="3">
    <source>
        <dbReference type="ARBA" id="ARBA00022722"/>
    </source>
</evidence>